<dbReference type="SUPFAM" id="SSF53474">
    <property type="entry name" value="alpha/beta-Hydrolases"/>
    <property type="match status" value="3"/>
</dbReference>
<dbReference type="InterPro" id="IPR029058">
    <property type="entry name" value="AB_hydrolase_fold"/>
</dbReference>
<evidence type="ECO:0000256" key="2">
    <source>
        <dbReference type="RuleBase" id="RU361156"/>
    </source>
</evidence>
<evidence type="ECO:0000256" key="1">
    <source>
        <dbReference type="ARBA" id="ARBA00009431"/>
    </source>
</evidence>
<dbReference type="PANTHER" id="PTHR11802:SF125">
    <property type="entry name" value="CARBOXYPEPTIDASE"/>
    <property type="match status" value="1"/>
</dbReference>
<evidence type="ECO:0000313" key="4">
    <source>
        <dbReference type="Proteomes" id="UP000252519"/>
    </source>
</evidence>
<reference evidence="3 4" key="1">
    <citation type="submission" date="2014-10" db="EMBL/GenBank/DDBJ databases">
        <title>Draft genome of the hookworm Ancylostoma caninum.</title>
        <authorList>
            <person name="Mitreva M."/>
        </authorList>
    </citation>
    <scope>NUCLEOTIDE SEQUENCE [LARGE SCALE GENOMIC DNA]</scope>
    <source>
        <strain evidence="3 4">Baltimore</strain>
    </source>
</reference>
<dbReference type="AlphaFoldDB" id="A0A368GGE1"/>
<keyword evidence="2" id="KW-0732">Signal</keyword>
<sequence>MRLLVLLVLVVLGFASGDRTAKASADRVTSLPQVSFQTNFEQFAGFLNSTVDYDLYKLHYWYIESQNNASTDPLILYISGAQCSSLYDMMMDVGPYRSYGPQSSIAGLYENVFSWNKVANLLVIDPPGVGYSPAVAENFNDVKVSAALESALTNFFTVFPERLSNKFFLAAEGYASVYVTKIAWTIMQKLAIGQSQTNLQGILVGNGLVSAQTEYNTILPIAYTHAFAGKDQWDDLRSVCCPGQSTMSCDFYNSPNVTCKTKANNAISTWINNQVEEINMYQDCYRQHIGLGVYKASLGLTLSNNYDSSDPWNGYPCTAADSTHNYLTDPAVMAAMHATNSSFMACSHGGYGTLTTDLTIDLSNVFNHRLYASRNMSILFYNGDLDTQNNFLSAQNFIRDFSAKQKLSVVAEDTWRANYYRGVYADTDGGLRTIYSGNLHVLSIRGAGHFTTLSRPAQTLQVVRNFIRGLGYDNCLSAVNLAAAPLLPYYAQMLNPNTTRMQADKIVNLPGLTFEINFNQYSGYLRGSDTHKLHYWLVESQNYPSTAPLLLWLNGGPGSSSVWGMLTENGPFRPNKDGKTLYENVYSWNKFANILYLEAPHNVGYSYSTVPNDNAYTDDQTADENFNALKDFFSIYPHYLRREFFVTGESYAGVYVPTLSRRILQGIYSQELPVNFKGIAIGNGKLTTKHQVNSAIFQLYTYGLVGRTEYDALTARCCPDVVDTTKCDFYTPYIYFDYLGNYRARPGADQWCAQQIIKIVNDQIWNSLNDPYNIYQDCYQQPTDNSSNVPADVSMSPPLRGVNLPASAIAYANAVSLQYVNTISSDALNGFPCWCDQAATVYMNQPEVRKALHIPDSVGTWLTFNPTIDTFYYNRSYFELDGELKFILSNYVYKTNNMRMLIYNGDADQACNHLGDQWLIEEVAANLSLQVLIVSLHPRFSAFKHFFFTSHAFTALPQPSPTHVTIDRLSIFFKTVRERDPWFYSASSQYWPQLAGFEKIFTNNLHLKTIKGSGHLVPMDRPGPALRMIYDFVMSPPQSGSDFPFSLAPAPLKPEYSGLGPCSATPYPSPSPLPTIAMPTVPSMAEDFAVEEEVLLNTDPSNLTDKALADMITTLPGLTFNVTFRQFSGYLTSSQYPNNHLFYWFMESQDNPAKDPVVLWLNGGPGCSSLGGLLEELGPFHNNNDNGSTLFENVYSWNKVGRVFIDLSIG</sequence>
<dbReference type="PROSITE" id="PS00131">
    <property type="entry name" value="CARBOXYPEPT_SER_SER"/>
    <property type="match status" value="1"/>
</dbReference>
<protein>
    <recommendedName>
        <fullName evidence="2">Carboxypeptidase</fullName>
        <ecNumber evidence="2">3.4.16.-</ecNumber>
    </recommendedName>
</protein>
<dbReference type="PRINTS" id="PR00724">
    <property type="entry name" value="CRBOXYPTASEC"/>
</dbReference>
<name>A0A368GGE1_ANCCA</name>
<dbReference type="GO" id="GO:0006508">
    <property type="term" value="P:proteolysis"/>
    <property type="evidence" value="ECO:0007669"/>
    <property type="project" value="UniProtKB-KW"/>
</dbReference>
<comment type="similarity">
    <text evidence="1 2">Belongs to the peptidase S10 family.</text>
</comment>
<keyword evidence="2" id="KW-0378">Hydrolase</keyword>
<dbReference type="InterPro" id="IPR001563">
    <property type="entry name" value="Peptidase_S10"/>
</dbReference>
<feature type="chain" id="PRO_5016481609" description="Carboxypeptidase" evidence="2">
    <location>
        <begin position="18"/>
        <end position="1210"/>
    </location>
</feature>
<dbReference type="GO" id="GO:0004185">
    <property type="term" value="F:serine-type carboxypeptidase activity"/>
    <property type="evidence" value="ECO:0007669"/>
    <property type="project" value="UniProtKB-UniRule"/>
</dbReference>
<keyword evidence="2" id="KW-0645">Protease</keyword>
<dbReference type="STRING" id="29170.A0A368GGE1"/>
<dbReference type="Gene3D" id="3.40.50.1820">
    <property type="entry name" value="alpha/beta hydrolase"/>
    <property type="match status" value="4"/>
</dbReference>
<proteinExistence type="inferred from homology"/>
<gene>
    <name evidence="3" type="ORF">ANCCAN_12170</name>
</gene>
<accession>A0A368GGE1</accession>
<keyword evidence="2 3" id="KW-0121">Carboxypeptidase</keyword>
<dbReference type="Pfam" id="PF00450">
    <property type="entry name" value="Peptidase_S10"/>
    <property type="match status" value="4"/>
</dbReference>
<keyword evidence="4" id="KW-1185">Reference proteome</keyword>
<dbReference type="EMBL" id="JOJR01000218">
    <property type="protein sequence ID" value="RCN41897.1"/>
    <property type="molecule type" value="Genomic_DNA"/>
</dbReference>
<organism evidence="3 4">
    <name type="scientific">Ancylostoma caninum</name>
    <name type="common">Dog hookworm</name>
    <dbReference type="NCBI Taxonomy" id="29170"/>
    <lineage>
        <taxon>Eukaryota</taxon>
        <taxon>Metazoa</taxon>
        <taxon>Ecdysozoa</taxon>
        <taxon>Nematoda</taxon>
        <taxon>Chromadorea</taxon>
        <taxon>Rhabditida</taxon>
        <taxon>Rhabditina</taxon>
        <taxon>Rhabditomorpha</taxon>
        <taxon>Strongyloidea</taxon>
        <taxon>Ancylostomatidae</taxon>
        <taxon>Ancylostomatinae</taxon>
        <taxon>Ancylostoma</taxon>
    </lineage>
</organism>
<evidence type="ECO:0000313" key="3">
    <source>
        <dbReference type="EMBL" id="RCN41897.1"/>
    </source>
</evidence>
<dbReference type="Proteomes" id="UP000252519">
    <property type="component" value="Unassembled WGS sequence"/>
</dbReference>
<comment type="caution">
    <text evidence="3">The sequence shown here is derived from an EMBL/GenBank/DDBJ whole genome shotgun (WGS) entry which is preliminary data.</text>
</comment>
<dbReference type="FunFam" id="3.40.50.1820:FF:000222">
    <property type="entry name" value="Carboxypeptidase"/>
    <property type="match status" value="1"/>
</dbReference>
<dbReference type="OrthoDB" id="443318at2759"/>
<dbReference type="EC" id="3.4.16.-" evidence="2"/>
<dbReference type="PANTHER" id="PTHR11802">
    <property type="entry name" value="SERINE PROTEASE FAMILY S10 SERINE CARBOXYPEPTIDASE"/>
    <property type="match status" value="1"/>
</dbReference>
<feature type="signal peptide" evidence="2">
    <location>
        <begin position="1"/>
        <end position="17"/>
    </location>
</feature>
<dbReference type="InterPro" id="IPR018202">
    <property type="entry name" value="Ser_caboxypep_ser_AS"/>
</dbReference>